<protein>
    <recommendedName>
        <fullName evidence="4">N-ATPase, AtpR subunit</fullName>
    </recommendedName>
</protein>
<dbReference type="Pfam" id="PF12966">
    <property type="entry name" value="AtpR"/>
    <property type="match status" value="1"/>
</dbReference>
<keyword evidence="1" id="KW-1133">Transmembrane helix</keyword>
<dbReference type="EMBL" id="CABPSL010000001">
    <property type="protein sequence ID" value="VVD65974.1"/>
    <property type="molecule type" value="Genomic_DNA"/>
</dbReference>
<sequence length="97" mass="10062">MIDLNLWPWGNTIMLATAGVAVGRLAGALHFTSLHWAVEGFARGRVTHALGIQLARLALTGAVFVGLSRMGALALLGGTGGFLWARGVALRSRGVAP</sequence>
<reference evidence="2 3" key="1">
    <citation type="submission" date="2019-08" db="EMBL/GenBank/DDBJ databases">
        <authorList>
            <person name="Peeters C."/>
        </authorList>
    </citation>
    <scope>NUCLEOTIDE SEQUENCE [LARGE SCALE GENOMIC DNA]</scope>
    <source>
        <strain evidence="2 3">LMG 31106</strain>
    </source>
</reference>
<evidence type="ECO:0008006" key="4">
    <source>
        <dbReference type="Google" id="ProtNLM"/>
    </source>
</evidence>
<dbReference type="InterPro" id="IPR017581">
    <property type="entry name" value="AtpR-like"/>
</dbReference>
<dbReference type="Proteomes" id="UP000384354">
    <property type="component" value="Unassembled WGS sequence"/>
</dbReference>
<keyword evidence="1" id="KW-0472">Membrane</keyword>
<evidence type="ECO:0000313" key="3">
    <source>
        <dbReference type="Proteomes" id="UP000384354"/>
    </source>
</evidence>
<gene>
    <name evidence="2" type="ORF">PCE31106_00344</name>
</gene>
<proteinExistence type="predicted"/>
<name>A0A5E4RU26_9BURK</name>
<evidence type="ECO:0000256" key="1">
    <source>
        <dbReference type="SAM" id="Phobius"/>
    </source>
</evidence>
<feature type="transmembrane region" description="Helical" evidence="1">
    <location>
        <begin position="57"/>
        <end position="84"/>
    </location>
</feature>
<dbReference type="RefSeq" id="WP_150562181.1">
    <property type="nucleotide sequence ID" value="NZ_CABPSL010000001.1"/>
</dbReference>
<feature type="transmembrane region" description="Helical" evidence="1">
    <location>
        <begin position="12"/>
        <end position="37"/>
    </location>
</feature>
<evidence type="ECO:0000313" key="2">
    <source>
        <dbReference type="EMBL" id="VVD65974.1"/>
    </source>
</evidence>
<keyword evidence="1" id="KW-0812">Transmembrane</keyword>
<organism evidence="2 3">
    <name type="scientific">Pandoraea cepalis</name>
    <dbReference type="NCBI Taxonomy" id="2508294"/>
    <lineage>
        <taxon>Bacteria</taxon>
        <taxon>Pseudomonadati</taxon>
        <taxon>Pseudomonadota</taxon>
        <taxon>Betaproteobacteria</taxon>
        <taxon>Burkholderiales</taxon>
        <taxon>Burkholderiaceae</taxon>
        <taxon>Pandoraea</taxon>
    </lineage>
</organism>
<dbReference type="AlphaFoldDB" id="A0A5E4RU26"/>
<accession>A0A5E4RU26</accession>